<organism evidence="6 7">
    <name type="scientific">Castilleja foliolosa</name>
    <dbReference type="NCBI Taxonomy" id="1961234"/>
    <lineage>
        <taxon>Eukaryota</taxon>
        <taxon>Viridiplantae</taxon>
        <taxon>Streptophyta</taxon>
        <taxon>Embryophyta</taxon>
        <taxon>Tracheophyta</taxon>
        <taxon>Spermatophyta</taxon>
        <taxon>Magnoliopsida</taxon>
        <taxon>eudicotyledons</taxon>
        <taxon>Gunneridae</taxon>
        <taxon>Pentapetalae</taxon>
        <taxon>asterids</taxon>
        <taxon>lamiids</taxon>
        <taxon>Lamiales</taxon>
        <taxon>Orobanchaceae</taxon>
        <taxon>Pedicularideae</taxon>
        <taxon>Castillejinae</taxon>
        <taxon>Castilleja</taxon>
    </lineage>
</organism>
<protein>
    <recommendedName>
        <fullName evidence="5">Glycosyltransferase</fullName>
        <ecNumber evidence="5">2.4.1.-</ecNumber>
    </recommendedName>
</protein>
<keyword evidence="3 4" id="KW-0808">Transferase</keyword>
<dbReference type="FunFam" id="3.40.50.2000:FF:000080">
    <property type="entry name" value="Glycosyltransferase"/>
    <property type="match status" value="1"/>
</dbReference>
<name>A0ABD3CWY9_9LAMI</name>
<dbReference type="FunFam" id="3.40.50.2000:FF:000056">
    <property type="entry name" value="Glycosyltransferase"/>
    <property type="match status" value="1"/>
</dbReference>
<dbReference type="PROSITE" id="PS00375">
    <property type="entry name" value="UDPGT"/>
    <property type="match status" value="1"/>
</dbReference>
<gene>
    <name evidence="6" type="ORF">CASFOL_022603</name>
</gene>
<evidence type="ECO:0000256" key="3">
    <source>
        <dbReference type="ARBA" id="ARBA00022679"/>
    </source>
</evidence>
<evidence type="ECO:0000256" key="4">
    <source>
        <dbReference type="RuleBase" id="RU003718"/>
    </source>
</evidence>
<proteinExistence type="inferred from homology"/>
<comment type="caution">
    <text evidence="6">The sequence shown here is derived from an EMBL/GenBank/DDBJ whole genome shotgun (WGS) entry which is preliminary data.</text>
</comment>
<dbReference type="CDD" id="cd03784">
    <property type="entry name" value="GT1_Gtf-like"/>
    <property type="match status" value="1"/>
</dbReference>
<comment type="similarity">
    <text evidence="1 4">Belongs to the UDP-glycosyltransferase family.</text>
</comment>
<dbReference type="Pfam" id="PF00201">
    <property type="entry name" value="UDPGT"/>
    <property type="match status" value="1"/>
</dbReference>
<accession>A0ABD3CWY9</accession>
<dbReference type="Proteomes" id="UP001632038">
    <property type="component" value="Unassembled WGS sequence"/>
</dbReference>
<dbReference type="PANTHER" id="PTHR48048">
    <property type="entry name" value="GLYCOSYLTRANSFERASE"/>
    <property type="match status" value="1"/>
</dbReference>
<dbReference type="GO" id="GO:0016757">
    <property type="term" value="F:glycosyltransferase activity"/>
    <property type="evidence" value="ECO:0007669"/>
    <property type="project" value="UniProtKB-KW"/>
</dbReference>
<dbReference type="AlphaFoldDB" id="A0ABD3CWY9"/>
<evidence type="ECO:0000256" key="2">
    <source>
        <dbReference type="ARBA" id="ARBA00022676"/>
    </source>
</evidence>
<reference evidence="7" key="1">
    <citation type="journal article" date="2024" name="IScience">
        <title>Strigolactones Initiate the Formation of Haustorium-like Structures in Castilleja.</title>
        <authorList>
            <person name="Buerger M."/>
            <person name="Peterson D."/>
            <person name="Chory J."/>
        </authorList>
    </citation>
    <scope>NUCLEOTIDE SEQUENCE [LARGE SCALE GENOMIC DNA]</scope>
</reference>
<evidence type="ECO:0000313" key="7">
    <source>
        <dbReference type="Proteomes" id="UP001632038"/>
    </source>
</evidence>
<keyword evidence="2 4" id="KW-0328">Glycosyltransferase</keyword>
<dbReference type="EMBL" id="JAVIJP010000029">
    <property type="protein sequence ID" value="KAL3633841.1"/>
    <property type="molecule type" value="Genomic_DNA"/>
</dbReference>
<dbReference type="EC" id="2.4.1.-" evidence="5"/>
<keyword evidence="7" id="KW-1185">Reference proteome</keyword>
<dbReference type="SUPFAM" id="SSF53756">
    <property type="entry name" value="UDP-Glycosyltransferase/glycogen phosphorylase"/>
    <property type="match status" value="1"/>
</dbReference>
<dbReference type="InterPro" id="IPR002213">
    <property type="entry name" value="UDP_glucos_trans"/>
</dbReference>
<dbReference type="PANTHER" id="PTHR48048:SF45">
    <property type="entry name" value="GLYCOSYLTRANSFERASE"/>
    <property type="match status" value="1"/>
</dbReference>
<evidence type="ECO:0000313" key="6">
    <source>
        <dbReference type="EMBL" id="KAL3633841.1"/>
    </source>
</evidence>
<sequence length="475" mass="53234">MSAEKKSTLVFIPFPILSHQAAAIHTANLMVDRDERLSVTIILMKIPIDPKIGSHSNNNTNNNNPRINFVELPQDYSKFTEWSKSPKSFVVNFMESQKGLVKDAVANMIRGSKSSCKLAGFVVDMFCTPMIEVADEIGVPSYIFFTCSASVLGLFFNLQRLSDEQNWDLSEEDNSDATVSIPTYITPVPAKVWPNIVFEKESGFLNFMKKFREAKGIIVNTFLEFEPHAIKSLSDDDKIPPVYPVGPIIQTENDNQDPNNEIIEWLDEQPDSSVVFICFGTTGSFDIDQVNEIAVALENSGHRFLWSLRKPPPKDKLEFPTEFENLGDVLPDGFLERTVGIGKVIGWARQMAVLSHRAVGGFVSHCGWNSILESVWCNVPIAVWPIYAEQQANAFQLVKEFGIGVEIKMDYRKDRAVIVPAEKIEKAIKELMGSENEGRDKVKVLNEKSRAVMTKGGSSYDFLGRFIDSVMDNVS</sequence>
<dbReference type="Gene3D" id="3.40.50.2000">
    <property type="entry name" value="Glycogen Phosphorylase B"/>
    <property type="match status" value="2"/>
</dbReference>
<dbReference type="InterPro" id="IPR050481">
    <property type="entry name" value="UDP-glycosyltransf_plant"/>
</dbReference>
<dbReference type="InterPro" id="IPR035595">
    <property type="entry name" value="UDP_glycos_trans_CS"/>
</dbReference>
<evidence type="ECO:0000256" key="5">
    <source>
        <dbReference type="RuleBase" id="RU362057"/>
    </source>
</evidence>
<evidence type="ECO:0000256" key="1">
    <source>
        <dbReference type="ARBA" id="ARBA00009995"/>
    </source>
</evidence>